<dbReference type="GO" id="GO:0016757">
    <property type="term" value="F:glycosyltransferase activity"/>
    <property type="evidence" value="ECO:0007669"/>
    <property type="project" value="UniProtKB-KW"/>
</dbReference>
<keyword evidence="2" id="KW-1003">Cell membrane</keyword>
<feature type="transmembrane region" description="Helical" evidence="6">
    <location>
        <begin position="330"/>
        <end position="349"/>
    </location>
</feature>
<dbReference type="GO" id="GO:0005886">
    <property type="term" value="C:plasma membrane"/>
    <property type="evidence" value="ECO:0007669"/>
    <property type="project" value="UniProtKB-SubCell"/>
</dbReference>
<gene>
    <name evidence="8" type="ORF">SAMN06265219_101398</name>
</gene>
<dbReference type="InterPro" id="IPR029044">
    <property type="entry name" value="Nucleotide-diphossugar_trans"/>
</dbReference>
<organism evidence="8 9">
    <name type="scientific">Gracilimonas mengyeensis</name>
    <dbReference type="NCBI Taxonomy" id="1302730"/>
    <lineage>
        <taxon>Bacteria</taxon>
        <taxon>Pseudomonadati</taxon>
        <taxon>Balneolota</taxon>
        <taxon>Balneolia</taxon>
        <taxon>Balneolales</taxon>
        <taxon>Balneolaceae</taxon>
        <taxon>Gracilimonas</taxon>
    </lineage>
</organism>
<evidence type="ECO:0000256" key="3">
    <source>
        <dbReference type="ARBA" id="ARBA00022676"/>
    </source>
</evidence>
<dbReference type="Gene3D" id="3.90.550.10">
    <property type="entry name" value="Spore Coat Polysaccharide Biosynthesis Protein SpsA, Chain A"/>
    <property type="match status" value="1"/>
</dbReference>
<evidence type="ECO:0000313" key="9">
    <source>
        <dbReference type="Proteomes" id="UP000317557"/>
    </source>
</evidence>
<dbReference type="Proteomes" id="UP000317557">
    <property type="component" value="Unassembled WGS sequence"/>
</dbReference>
<keyword evidence="6" id="KW-1133">Transmembrane helix</keyword>
<evidence type="ECO:0000313" key="8">
    <source>
        <dbReference type="EMBL" id="SMO39107.1"/>
    </source>
</evidence>
<keyword evidence="5 6" id="KW-0472">Membrane</keyword>
<dbReference type="PANTHER" id="PTHR43646:SF2">
    <property type="entry name" value="GLYCOSYLTRANSFERASE 2-LIKE DOMAIN-CONTAINING PROTEIN"/>
    <property type="match status" value="1"/>
</dbReference>
<keyword evidence="3" id="KW-0328">Glycosyltransferase</keyword>
<dbReference type="Pfam" id="PF00535">
    <property type="entry name" value="Glycos_transf_2"/>
    <property type="match status" value="1"/>
</dbReference>
<sequence length="394" mass="45187">MNGNAGLPIFRSMEYLLLIILAYLVFTSLVLIRNWFDFRGINDLESAQSSEADSPLVSICIPARNEEVVIKRCVTSALLQNYPNIEVLVLDDNSTDQTSNILANIAAHNTGLKHLSGEPKPEGWFGKPWACHQLSEQAQGEYLVFIDADTWLEKETISNTVNALQSTDALTIWPQQHFGSFWERMQIPLIYHALFTLLPAKYVECKPRWLPKKLYPLMKENFAAACGQFVAFSKQSYKKIGGHKQVRDEIVEDVALARNLRGKDCTLTMYHGVNAVHCRMYRSHKELFEGLRKNFFAGFGKRPLPFIAMALLSLFVFVLPFFLVFSGIPFVRQLALFSIFIIWLQRWLLDFRFGWNPLISFLHPVSVFWYQVLGATCLSDYFKGRPAKWKGRDV</sequence>
<evidence type="ECO:0000259" key="7">
    <source>
        <dbReference type="Pfam" id="PF00535"/>
    </source>
</evidence>
<dbReference type="AlphaFoldDB" id="A0A521AWB6"/>
<dbReference type="EMBL" id="FXTP01000001">
    <property type="protein sequence ID" value="SMO39107.1"/>
    <property type="molecule type" value="Genomic_DNA"/>
</dbReference>
<dbReference type="PANTHER" id="PTHR43646">
    <property type="entry name" value="GLYCOSYLTRANSFERASE"/>
    <property type="match status" value="1"/>
</dbReference>
<evidence type="ECO:0000256" key="2">
    <source>
        <dbReference type="ARBA" id="ARBA00022475"/>
    </source>
</evidence>
<name>A0A521AWB6_9BACT</name>
<comment type="subcellular location">
    <subcellularLocation>
        <location evidence="1">Cell membrane</location>
    </subcellularLocation>
</comment>
<feature type="transmembrane region" description="Helical" evidence="6">
    <location>
        <begin position="304"/>
        <end position="324"/>
    </location>
</feature>
<proteinExistence type="predicted"/>
<accession>A0A521AWB6</accession>
<evidence type="ECO:0000256" key="6">
    <source>
        <dbReference type="SAM" id="Phobius"/>
    </source>
</evidence>
<feature type="transmembrane region" description="Helical" evidence="6">
    <location>
        <begin position="15"/>
        <end position="36"/>
    </location>
</feature>
<protein>
    <submittedName>
        <fullName evidence="8">Chlorobactene glucosyltransferase</fullName>
    </submittedName>
</protein>
<evidence type="ECO:0000256" key="5">
    <source>
        <dbReference type="ARBA" id="ARBA00023136"/>
    </source>
</evidence>
<keyword evidence="6" id="KW-0812">Transmembrane</keyword>
<keyword evidence="4 8" id="KW-0808">Transferase</keyword>
<dbReference type="CDD" id="cd06423">
    <property type="entry name" value="CESA_like"/>
    <property type="match status" value="1"/>
</dbReference>
<feature type="domain" description="Glycosyltransferase 2-like" evidence="7">
    <location>
        <begin position="58"/>
        <end position="179"/>
    </location>
</feature>
<evidence type="ECO:0000256" key="1">
    <source>
        <dbReference type="ARBA" id="ARBA00004236"/>
    </source>
</evidence>
<keyword evidence="9" id="KW-1185">Reference proteome</keyword>
<dbReference type="InterPro" id="IPR001173">
    <property type="entry name" value="Glyco_trans_2-like"/>
</dbReference>
<evidence type="ECO:0000256" key="4">
    <source>
        <dbReference type="ARBA" id="ARBA00022679"/>
    </source>
</evidence>
<reference evidence="8 9" key="1">
    <citation type="submission" date="2017-05" db="EMBL/GenBank/DDBJ databases">
        <authorList>
            <person name="Varghese N."/>
            <person name="Submissions S."/>
        </authorList>
    </citation>
    <scope>NUCLEOTIDE SEQUENCE [LARGE SCALE GENOMIC DNA]</scope>
    <source>
        <strain evidence="8 9">DSM 21985</strain>
    </source>
</reference>
<dbReference type="SUPFAM" id="SSF53448">
    <property type="entry name" value="Nucleotide-diphospho-sugar transferases"/>
    <property type="match status" value="1"/>
</dbReference>